<gene>
    <name evidence="4" type="ORF">AVDCRST_MAG65-1928</name>
</gene>
<proteinExistence type="predicted"/>
<dbReference type="PANTHER" id="PTHR16305:SF35">
    <property type="entry name" value="TRANSCRIPTIONAL ACTIVATOR DOMAIN"/>
    <property type="match status" value="1"/>
</dbReference>
<dbReference type="SUPFAM" id="SSF48452">
    <property type="entry name" value="TPR-like"/>
    <property type="match status" value="1"/>
</dbReference>
<organism evidence="4">
    <name type="scientific">uncultured Solirubrobacteraceae bacterium</name>
    <dbReference type="NCBI Taxonomy" id="1162706"/>
    <lineage>
        <taxon>Bacteria</taxon>
        <taxon>Bacillati</taxon>
        <taxon>Actinomycetota</taxon>
        <taxon>Thermoleophilia</taxon>
        <taxon>Solirubrobacterales</taxon>
        <taxon>Solirubrobacteraceae</taxon>
        <taxon>environmental samples</taxon>
    </lineage>
</organism>
<evidence type="ECO:0000313" key="4">
    <source>
        <dbReference type="EMBL" id="CAA9489234.1"/>
    </source>
</evidence>
<dbReference type="GO" id="GO:0005737">
    <property type="term" value="C:cytoplasm"/>
    <property type="evidence" value="ECO:0007669"/>
    <property type="project" value="TreeGrafter"/>
</dbReference>
<dbReference type="InterPro" id="IPR016032">
    <property type="entry name" value="Sig_transdc_resp-reg_C-effctor"/>
</dbReference>
<dbReference type="AlphaFoldDB" id="A0A6J4SDX3"/>
<dbReference type="Gene3D" id="1.25.40.10">
    <property type="entry name" value="Tetratricopeptide repeat domain"/>
    <property type="match status" value="1"/>
</dbReference>
<dbReference type="PROSITE" id="PS00622">
    <property type="entry name" value="HTH_LUXR_1"/>
    <property type="match status" value="1"/>
</dbReference>
<dbReference type="CDD" id="cd06170">
    <property type="entry name" value="LuxR_C_like"/>
    <property type="match status" value="1"/>
</dbReference>
<dbReference type="InterPro" id="IPR011990">
    <property type="entry name" value="TPR-like_helical_dom_sf"/>
</dbReference>
<dbReference type="GO" id="GO:0004016">
    <property type="term" value="F:adenylate cyclase activity"/>
    <property type="evidence" value="ECO:0007669"/>
    <property type="project" value="TreeGrafter"/>
</dbReference>
<name>A0A6J4SDX3_9ACTN</name>
<evidence type="ECO:0000256" key="2">
    <source>
        <dbReference type="ARBA" id="ARBA00022840"/>
    </source>
</evidence>
<keyword evidence="1" id="KW-0547">Nucleotide-binding</keyword>
<protein>
    <recommendedName>
        <fullName evidence="3">HTH luxR-type domain-containing protein</fullName>
    </recommendedName>
</protein>
<evidence type="ECO:0000256" key="1">
    <source>
        <dbReference type="ARBA" id="ARBA00022741"/>
    </source>
</evidence>
<dbReference type="SUPFAM" id="SSF46894">
    <property type="entry name" value="C-terminal effector domain of the bipartite response regulators"/>
    <property type="match status" value="1"/>
</dbReference>
<dbReference type="Gene3D" id="1.10.10.10">
    <property type="entry name" value="Winged helix-like DNA-binding domain superfamily/Winged helix DNA-binding domain"/>
    <property type="match status" value="1"/>
</dbReference>
<dbReference type="GO" id="GO:0006355">
    <property type="term" value="P:regulation of DNA-templated transcription"/>
    <property type="evidence" value="ECO:0007669"/>
    <property type="project" value="InterPro"/>
</dbReference>
<dbReference type="SMART" id="SM00421">
    <property type="entry name" value="HTH_LUXR"/>
    <property type="match status" value="1"/>
</dbReference>
<dbReference type="PROSITE" id="PS50043">
    <property type="entry name" value="HTH_LUXR_2"/>
    <property type="match status" value="1"/>
</dbReference>
<dbReference type="GO" id="GO:0003677">
    <property type="term" value="F:DNA binding"/>
    <property type="evidence" value="ECO:0007669"/>
    <property type="project" value="InterPro"/>
</dbReference>
<dbReference type="InterPro" id="IPR036388">
    <property type="entry name" value="WH-like_DNA-bd_sf"/>
</dbReference>
<dbReference type="EMBL" id="CADCVL010000347">
    <property type="protein sequence ID" value="CAA9489234.1"/>
    <property type="molecule type" value="Genomic_DNA"/>
</dbReference>
<dbReference type="InterPro" id="IPR000792">
    <property type="entry name" value="Tscrpt_reg_LuxR_C"/>
</dbReference>
<feature type="non-terminal residue" evidence="4">
    <location>
        <position position="1"/>
    </location>
</feature>
<dbReference type="GO" id="GO:0005524">
    <property type="term" value="F:ATP binding"/>
    <property type="evidence" value="ECO:0007669"/>
    <property type="project" value="UniProtKB-KW"/>
</dbReference>
<accession>A0A6J4SDX3</accession>
<evidence type="ECO:0000259" key="3">
    <source>
        <dbReference type="PROSITE" id="PS50043"/>
    </source>
</evidence>
<sequence length="866" mass="91246">DTEERASALDGAGALAGSVLTSAQTPPARAADIHTAMHGLYWLAAQLAAQRPLMLIVDDAHWADSASLRWLAYLARRLDGVALLIVIAFRPVDPSSEAELLAAVAANPDAAVLEPQLLSEAGVRAWLERSSSAAPAEVVAGSCHEVTGGNPFLLRELVASLERWKPWPDVTAQDVEAAAPDGVGRSLRARLGTLGQDATTVAEAVAVLDSDARIDLVASLAGTSWEAAGDVLDALAQADILRSCEVLGFRHPLLRTAVYDQIPALRRGLLHAGAADLLVWHDRVEQAASHLLRAPPRGSASAARTLRTAATRAVGRGAPEAAVPFLRRALDEPPPERAAVLLELALAEGMVLDPAAIGHARAALEAAGSIAERVRAAVALAQVLAPGGQFDEALELLKSVDSASPEADPSDRLALVAQTFLISAWKAGAGKIDVAPEVLESPGLSGRSADERALLSVGVMRSLDLCEDSRRSIELARRALERENLEAPCNEVVPITCARALSLADRFREAREALDRLNAGARHRGSVVGVCWSCIMRGELEFRVGRLVEAEVDAREGLQLAIDHRLITAGGSAGFLAQALLERISPAAALEALAELGLADEPTGLPVGKTSMDGLGGAILLHARGRAHAGDNDLTRAERDLRAAGDLQLTWGEINPAALPWRSSLALVLAGLGQDCEARVLVEEEAALARAFGAPRAVGIALRARALLGEREQAVLDLTSAEAVLDGSGADLEHARVVVDLGIALRRVGRRNDARDTLRAGLDAASRCGAHPLAARARSELLLLGARPRRERLNGVEALTASERRVAELAAGGRTNRQVAQELFVTLKTVEMHLSHVYAKLGISARKDLPAALEGQFDLQSEAARA</sequence>
<dbReference type="PANTHER" id="PTHR16305">
    <property type="entry name" value="TESTICULAR SOLUBLE ADENYLYL CYCLASE"/>
    <property type="match status" value="1"/>
</dbReference>
<dbReference type="PRINTS" id="PR00038">
    <property type="entry name" value="HTHLUXR"/>
</dbReference>
<keyword evidence="2" id="KW-0067">ATP-binding</keyword>
<feature type="domain" description="HTH luxR-type" evidence="3">
    <location>
        <begin position="792"/>
        <end position="857"/>
    </location>
</feature>
<dbReference type="Pfam" id="PF00196">
    <property type="entry name" value="GerE"/>
    <property type="match status" value="1"/>
</dbReference>
<reference evidence="4" key="1">
    <citation type="submission" date="2020-02" db="EMBL/GenBank/DDBJ databases">
        <authorList>
            <person name="Meier V. D."/>
        </authorList>
    </citation>
    <scope>NUCLEOTIDE SEQUENCE</scope>
    <source>
        <strain evidence="4">AVDCRST_MAG65</strain>
    </source>
</reference>